<dbReference type="GO" id="GO:0000428">
    <property type="term" value="C:DNA-directed RNA polymerase complex"/>
    <property type="evidence" value="ECO:0007669"/>
    <property type="project" value="UniProtKB-KW"/>
</dbReference>
<name>A0A0D2G595_9EURO</name>
<feature type="compositionally biased region" description="Polar residues" evidence="6">
    <location>
        <begin position="128"/>
        <end position="138"/>
    </location>
</feature>
<comment type="similarity">
    <text evidence="2">Belongs to the eukaryotic RPA49/POLR1E RNA polymerase subunit family.</text>
</comment>
<dbReference type="STRING" id="1442369.A0A0D2G595"/>
<evidence type="ECO:0000256" key="5">
    <source>
        <dbReference type="ARBA" id="ARBA00023242"/>
    </source>
</evidence>
<feature type="region of interest" description="Disordered" evidence="6">
    <location>
        <begin position="128"/>
        <end position="153"/>
    </location>
</feature>
<organism evidence="7 8">
    <name type="scientific">Rhinocladiella mackenziei CBS 650.93</name>
    <dbReference type="NCBI Taxonomy" id="1442369"/>
    <lineage>
        <taxon>Eukaryota</taxon>
        <taxon>Fungi</taxon>
        <taxon>Dikarya</taxon>
        <taxon>Ascomycota</taxon>
        <taxon>Pezizomycotina</taxon>
        <taxon>Eurotiomycetes</taxon>
        <taxon>Chaetothyriomycetidae</taxon>
        <taxon>Chaetothyriales</taxon>
        <taxon>Herpotrichiellaceae</taxon>
        <taxon>Rhinocladiella</taxon>
    </lineage>
</organism>
<accession>A0A0D2G595</accession>
<evidence type="ECO:0000313" key="7">
    <source>
        <dbReference type="EMBL" id="KIX09947.1"/>
    </source>
</evidence>
<evidence type="ECO:0000313" key="8">
    <source>
        <dbReference type="Proteomes" id="UP000053617"/>
    </source>
</evidence>
<keyword evidence="5" id="KW-0539">Nucleus</keyword>
<gene>
    <name evidence="7" type="ORF">Z518_01028</name>
</gene>
<proteinExistence type="inferred from homology"/>
<dbReference type="AlphaFoldDB" id="A0A0D2G595"/>
<dbReference type="Proteomes" id="UP000053617">
    <property type="component" value="Unassembled WGS sequence"/>
</dbReference>
<dbReference type="PANTHER" id="PTHR14440">
    <property type="entry name" value="DNA-DIRECTED RNA POLYMERASE I SUBUNIT RPA49"/>
    <property type="match status" value="1"/>
</dbReference>
<dbReference type="RefSeq" id="XP_013277083.1">
    <property type="nucleotide sequence ID" value="XM_013421629.1"/>
</dbReference>
<dbReference type="GO" id="GO:0005730">
    <property type="term" value="C:nucleolus"/>
    <property type="evidence" value="ECO:0007669"/>
    <property type="project" value="UniProtKB-SubCell"/>
</dbReference>
<dbReference type="EMBL" id="KN847475">
    <property type="protein sequence ID" value="KIX09947.1"/>
    <property type="molecule type" value="Genomic_DNA"/>
</dbReference>
<dbReference type="HOGENOM" id="CLU_034953_1_1_1"/>
<keyword evidence="4" id="KW-0804">Transcription</keyword>
<feature type="region of interest" description="Disordered" evidence="6">
    <location>
        <begin position="1"/>
        <end position="36"/>
    </location>
</feature>
<sequence>MASFKVTGGKKRKADTQGDQRPSKKQQGSEVKVTHLTSPDVVKPVVAISPGVTLPENVKFNAFSKKGPAGMSNLLLQSSDHPTIDYVATESNTTDAGEKHIKHYIAIFDEAAKILKVMEAKKMTIRSTVRQPEKSTNSDVEDALVKPPPTPSSRAALTQAFGTKKSKKAIASVAENRLLARSGEDIDTSVSNAILSSIQDDDDDDLLEAIESASSRANKPLPQANLDTSDISEVYPLSSLVFPGPARTTLSQMPLTYWRERASAKKDINSRYRFVAHCVDRLVKRHLQDPKNETILLKLQILRYIQLLLEIRTYTTRLPSSRPIPQPEKWPANTTSDVSLSTSFLSKLISRFFPTSIPTTQAKTLLTTTILALTLHIPPPKFKPEDTPTILLAEPSDIALDLALRPGQVNKLFRELGCKIDGLTDAEITKYGWEKAGKARKFVDEEGKEVTLPKPKFAKLKFPVTFPKVSAGRPNRR</sequence>
<dbReference type="Pfam" id="PF06870">
    <property type="entry name" value="RNA_pol_I_A49"/>
    <property type="match status" value="1"/>
</dbReference>
<reference evidence="7 8" key="1">
    <citation type="submission" date="2015-01" db="EMBL/GenBank/DDBJ databases">
        <title>The Genome Sequence of Rhinocladiella mackenzie CBS 650.93.</title>
        <authorList>
            <consortium name="The Broad Institute Genomics Platform"/>
            <person name="Cuomo C."/>
            <person name="de Hoog S."/>
            <person name="Gorbushina A."/>
            <person name="Stielow B."/>
            <person name="Teixiera M."/>
            <person name="Abouelleil A."/>
            <person name="Chapman S.B."/>
            <person name="Priest M."/>
            <person name="Young S.K."/>
            <person name="Wortman J."/>
            <person name="Nusbaum C."/>
            <person name="Birren B."/>
        </authorList>
    </citation>
    <scope>NUCLEOTIDE SEQUENCE [LARGE SCALE GENOMIC DNA]</scope>
    <source>
        <strain evidence="7 8">CBS 650.93</strain>
    </source>
</reference>
<evidence type="ECO:0000256" key="1">
    <source>
        <dbReference type="ARBA" id="ARBA00004604"/>
    </source>
</evidence>
<evidence type="ECO:0000256" key="3">
    <source>
        <dbReference type="ARBA" id="ARBA00022478"/>
    </source>
</evidence>
<keyword evidence="8" id="KW-1185">Reference proteome</keyword>
<protein>
    <submittedName>
        <fullName evidence="7">Rhinocladiella mackenziei CBS 650.93 unplaced genomic scaffold supercont1.1, whole genome shotgun sequence</fullName>
    </submittedName>
</protein>
<dbReference type="InterPro" id="IPR009668">
    <property type="entry name" value="RNA_pol-assoc_fac_A49-like"/>
</dbReference>
<dbReference type="GO" id="GO:0006351">
    <property type="term" value="P:DNA-templated transcription"/>
    <property type="evidence" value="ECO:0007669"/>
    <property type="project" value="InterPro"/>
</dbReference>
<evidence type="ECO:0000256" key="4">
    <source>
        <dbReference type="ARBA" id="ARBA00023163"/>
    </source>
</evidence>
<dbReference type="GO" id="GO:0003677">
    <property type="term" value="F:DNA binding"/>
    <property type="evidence" value="ECO:0007669"/>
    <property type="project" value="InterPro"/>
</dbReference>
<dbReference type="OrthoDB" id="532500at2759"/>
<dbReference type="VEuPathDB" id="FungiDB:Z518_01028"/>
<comment type="subcellular location">
    <subcellularLocation>
        <location evidence="1">Nucleus</location>
        <location evidence="1">Nucleolus</location>
    </subcellularLocation>
</comment>
<evidence type="ECO:0000256" key="2">
    <source>
        <dbReference type="ARBA" id="ARBA00009430"/>
    </source>
</evidence>
<keyword evidence="3" id="KW-0240">DNA-directed RNA polymerase</keyword>
<evidence type="ECO:0000256" key="6">
    <source>
        <dbReference type="SAM" id="MobiDB-lite"/>
    </source>
</evidence>
<dbReference type="GeneID" id="25289099"/>